<dbReference type="EMBL" id="CP039352">
    <property type="protein sequence ID" value="QCE02614.1"/>
    <property type="molecule type" value="Genomic_DNA"/>
</dbReference>
<evidence type="ECO:0000256" key="1">
    <source>
        <dbReference type="SAM" id="MobiDB-lite"/>
    </source>
</evidence>
<dbReference type="AlphaFoldDB" id="A0A4D6MPB0"/>
<gene>
    <name evidence="2" type="ORF">DEO72_LG8g629</name>
</gene>
<sequence length="304" mass="33692">MSSSSAYYLSSRHSDSEEEGTAFDSPCSDSVQRDDEDSVGAEEFSALRHPGYEWVDPQVKLPLSRFSKSTTIVDFHKKYDILADTVDNRIFGREHPLPKRTCVLSYLDQLPKKLSSKKIIGVFSFSHLRDDLCDIMAVAGPSGKEVFLELRRKKLEEEKRKGGESASRAPTEMPSQKGDLMPPVVEKKKSKRRDRAARPSTPRSSSPKKSRGTSSADSVADSLAVMFDAQLKINQGIEVSLSSEAEIVSPMRLETMLTLALFIVFARVPAGDAISDPLQVSFESVLRFVPLALRSHLASSVRRP</sequence>
<feature type="region of interest" description="Disordered" evidence="1">
    <location>
        <begin position="1"/>
        <end position="42"/>
    </location>
</feature>
<dbReference type="Proteomes" id="UP000501690">
    <property type="component" value="Linkage Group LG8"/>
</dbReference>
<evidence type="ECO:0000313" key="3">
    <source>
        <dbReference type="Proteomes" id="UP000501690"/>
    </source>
</evidence>
<keyword evidence="3" id="KW-1185">Reference proteome</keyword>
<accession>A0A4D6MPB0</accession>
<organism evidence="2 3">
    <name type="scientific">Vigna unguiculata</name>
    <name type="common">Cowpea</name>
    <dbReference type="NCBI Taxonomy" id="3917"/>
    <lineage>
        <taxon>Eukaryota</taxon>
        <taxon>Viridiplantae</taxon>
        <taxon>Streptophyta</taxon>
        <taxon>Embryophyta</taxon>
        <taxon>Tracheophyta</taxon>
        <taxon>Spermatophyta</taxon>
        <taxon>Magnoliopsida</taxon>
        <taxon>eudicotyledons</taxon>
        <taxon>Gunneridae</taxon>
        <taxon>Pentapetalae</taxon>
        <taxon>rosids</taxon>
        <taxon>fabids</taxon>
        <taxon>Fabales</taxon>
        <taxon>Fabaceae</taxon>
        <taxon>Papilionoideae</taxon>
        <taxon>50 kb inversion clade</taxon>
        <taxon>NPAAA clade</taxon>
        <taxon>indigoferoid/millettioid clade</taxon>
        <taxon>Phaseoleae</taxon>
        <taxon>Vigna</taxon>
    </lineage>
</organism>
<evidence type="ECO:0000313" key="2">
    <source>
        <dbReference type="EMBL" id="QCE02614.1"/>
    </source>
</evidence>
<proteinExistence type="predicted"/>
<reference evidence="2 3" key="1">
    <citation type="submission" date="2019-04" db="EMBL/GenBank/DDBJ databases">
        <title>An improved genome assembly and genetic linkage map for asparagus bean, Vigna unguiculata ssp. sesquipedialis.</title>
        <authorList>
            <person name="Xia Q."/>
            <person name="Zhang R."/>
            <person name="Dong Y."/>
        </authorList>
    </citation>
    <scope>NUCLEOTIDE SEQUENCE [LARGE SCALE GENOMIC DNA]</scope>
    <source>
        <tissue evidence="2">Leaf</tissue>
    </source>
</reference>
<feature type="region of interest" description="Disordered" evidence="1">
    <location>
        <begin position="157"/>
        <end position="216"/>
    </location>
</feature>
<protein>
    <submittedName>
        <fullName evidence="2">Uncharacterized protein</fullName>
    </submittedName>
</protein>
<name>A0A4D6MPB0_VIGUN</name>
<feature type="compositionally biased region" description="Low complexity" evidence="1">
    <location>
        <begin position="1"/>
        <end position="11"/>
    </location>
</feature>